<sequence length="233" mass="26876">MTQLMCCYYKDTASAICNFILSITDEESLGKEWVRSSNPHLISLNLRNLQEILDPNRSMDIDVFNLGVRLIACDETVVMFEPKCHLLDLKFSVCLPAIIDAILNIVSIINLRNWPYFLVTGPIVQLCSKNVSSKARVIMIVDPSPVRQSAAYNHLIFYYLPRIQKVGKTFDRAMEEVDPAWNDDIYDWNPIFPFYIPKTLDGNLTGYIVYELMRLWDGQPFQQRLCMVSNSIH</sequence>
<keyword evidence="2" id="KW-1185">Reference proteome</keyword>
<protein>
    <submittedName>
        <fullName evidence="1">Uncharacterized protein</fullName>
    </submittedName>
</protein>
<proteinExistence type="predicted"/>
<accession>A0A8T0SBV5</accession>
<dbReference type="EMBL" id="CM029045">
    <property type="protein sequence ID" value="KAG2596702.1"/>
    <property type="molecule type" value="Genomic_DNA"/>
</dbReference>
<reference evidence="1" key="1">
    <citation type="submission" date="2020-05" db="EMBL/GenBank/DDBJ databases">
        <title>WGS assembly of Panicum virgatum.</title>
        <authorList>
            <person name="Lovell J.T."/>
            <person name="Jenkins J."/>
            <person name="Shu S."/>
            <person name="Juenger T.E."/>
            <person name="Schmutz J."/>
        </authorList>
    </citation>
    <scope>NUCLEOTIDE SEQUENCE</scope>
    <source>
        <strain evidence="1">AP13</strain>
    </source>
</reference>
<dbReference type="AlphaFoldDB" id="A0A8T0SBV5"/>
<gene>
    <name evidence="1" type="ORF">PVAP13_5KG170600</name>
</gene>
<organism evidence="1 2">
    <name type="scientific">Panicum virgatum</name>
    <name type="common">Blackwell switchgrass</name>
    <dbReference type="NCBI Taxonomy" id="38727"/>
    <lineage>
        <taxon>Eukaryota</taxon>
        <taxon>Viridiplantae</taxon>
        <taxon>Streptophyta</taxon>
        <taxon>Embryophyta</taxon>
        <taxon>Tracheophyta</taxon>
        <taxon>Spermatophyta</taxon>
        <taxon>Magnoliopsida</taxon>
        <taxon>Liliopsida</taxon>
        <taxon>Poales</taxon>
        <taxon>Poaceae</taxon>
        <taxon>PACMAD clade</taxon>
        <taxon>Panicoideae</taxon>
        <taxon>Panicodae</taxon>
        <taxon>Paniceae</taxon>
        <taxon>Panicinae</taxon>
        <taxon>Panicum</taxon>
        <taxon>Panicum sect. Hiantes</taxon>
    </lineage>
</organism>
<evidence type="ECO:0000313" key="1">
    <source>
        <dbReference type="EMBL" id="KAG2596702.1"/>
    </source>
</evidence>
<evidence type="ECO:0000313" key="2">
    <source>
        <dbReference type="Proteomes" id="UP000823388"/>
    </source>
</evidence>
<comment type="caution">
    <text evidence="1">The sequence shown here is derived from an EMBL/GenBank/DDBJ whole genome shotgun (WGS) entry which is preliminary data.</text>
</comment>
<dbReference type="Proteomes" id="UP000823388">
    <property type="component" value="Chromosome 5K"/>
</dbReference>
<name>A0A8T0SBV5_PANVG</name>